<keyword evidence="1" id="KW-0812">Transmembrane</keyword>
<dbReference type="EMBL" id="JGDB01000013">
    <property type="protein sequence ID" value="EXY92732.1"/>
    <property type="molecule type" value="Genomic_DNA"/>
</dbReference>
<accession>A0A015UD76</accession>
<keyword evidence="1" id="KW-0472">Membrane</keyword>
<evidence type="ECO:0000256" key="1">
    <source>
        <dbReference type="SAM" id="Phobius"/>
    </source>
</evidence>
<keyword evidence="1" id="KW-1133">Transmembrane helix</keyword>
<dbReference type="InterPro" id="IPR025905">
    <property type="entry name" value="NVEALA"/>
</dbReference>
<comment type="caution">
    <text evidence="2">The sequence shown here is derived from an EMBL/GenBank/DDBJ whole genome shotgun (WGS) entry which is preliminary data.</text>
</comment>
<dbReference type="Pfam" id="PF14055">
    <property type="entry name" value="NVEALA"/>
    <property type="match status" value="1"/>
</dbReference>
<dbReference type="Proteomes" id="UP000020773">
    <property type="component" value="Unassembled WGS sequence"/>
</dbReference>
<organism evidence="2 3">
    <name type="scientific">Bacteroides fragilis str. 3998T(B)3</name>
    <dbReference type="NCBI Taxonomy" id="1339316"/>
    <lineage>
        <taxon>Bacteria</taxon>
        <taxon>Pseudomonadati</taxon>
        <taxon>Bacteroidota</taxon>
        <taxon>Bacteroidia</taxon>
        <taxon>Bacteroidales</taxon>
        <taxon>Bacteroidaceae</taxon>
        <taxon>Bacteroides</taxon>
    </lineage>
</organism>
<dbReference type="PATRIC" id="fig|1339316.3.peg.517"/>
<proteinExistence type="predicted"/>
<feature type="transmembrane region" description="Helical" evidence="1">
    <location>
        <begin position="25"/>
        <end position="42"/>
    </location>
</feature>
<evidence type="ECO:0000313" key="3">
    <source>
        <dbReference type="Proteomes" id="UP000020773"/>
    </source>
</evidence>
<name>A0A015UD76_BACFG</name>
<dbReference type="AlphaFoldDB" id="A0A015UD76"/>
<sequence length="96" mass="10598">MLFFYSFSFSIDLQPLKTNQSMRNFFVSAFLLLVGIAVMTVCRMNNKQYLSELALVNVEALATGEGDVPTSCYGSGNVDCPISDSKVSYVMNGRSF</sequence>
<gene>
    <name evidence="2" type="ORF">M125_0523</name>
</gene>
<protein>
    <submittedName>
        <fullName evidence="2">NVEALA family protein</fullName>
    </submittedName>
</protein>
<evidence type="ECO:0000313" key="2">
    <source>
        <dbReference type="EMBL" id="EXY92732.1"/>
    </source>
</evidence>
<reference evidence="2 3" key="1">
    <citation type="submission" date="2014-02" db="EMBL/GenBank/DDBJ databases">
        <authorList>
            <person name="Sears C."/>
            <person name="Carroll K."/>
            <person name="Sack B.R."/>
            <person name="Qadri F."/>
            <person name="Myers L.L."/>
            <person name="Chung G.-T."/>
            <person name="Escheverria P."/>
            <person name="Fraser C.M."/>
            <person name="Sadzewicz L."/>
            <person name="Shefchek K.A."/>
            <person name="Tallon L."/>
            <person name="Das S.P."/>
            <person name="Daugherty S."/>
            <person name="Mongodin E.F."/>
        </authorList>
    </citation>
    <scope>NUCLEOTIDE SEQUENCE [LARGE SCALE GENOMIC DNA]</scope>
    <source>
        <strain evidence="3">3998T(B)3</strain>
    </source>
</reference>